<feature type="compositionally biased region" description="Polar residues" evidence="1">
    <location>
        <begin position="130"/>
        <end position="150"/>
    </location>
</feature>
<protein>
    <submittedName>
        <fullName evidence="2">Uncharacterized protein</fullName>
    </submittedName>
</protein>
<keyword evidence="3" id="KW-1185">Reference proteome</keyword>
<comment type="caution">
    <text evidence="2">The sequence shown here is derived from an EMBL/GenBank/DDBJ whole genome shotgun (WGS) entry which is preliminary data.</text>
</comment>
<feature type="region of interest" description="Disordered" evidence="1">
    <location>
        <begin position="52"/>
        <end position="184"/>
    </location>
</feature>
<reference evidence="2" key="1">
    <citation type="submission" date="2021-06" db="EMBL/GenBank/DDBJ databases">
        <authorList>
            <person name="Hodson N. C."/>
            <person name="Mongue J. A."/>
            <person name="Jaron S. K."/>
        </authorList>
    </citation>
    <scope>NUCLEOTIDE SEQUENCE</scope>
</reference>
<feature type="compositionally biased region" description="Low complexity" evidence="1">
    <location>
        <begin position="118"/>
        <end position="129"/>
    </location>
</feature>
<proteinExistence type="predicted"/>
<feature type="compositionally biased region" description="Low complexity" evidence="1">
    <location>
        <begin position="57"/>
        <end position="79"/>
    </location>
</feature>
<feature type="non-terminal residue" evidence="2">
    <location>
        <position position="1"/>
    </location>
</feature>
<evidence type="ECO:0000313" key="3">
    <source>
        <dbReference type="Proteomes" id="UP000708208"/>
    </source>
</evidence>
<dbReference type="Proteomes" id="UP000708208">
    <property type="component" value="Unassembled WGS sequence"/>
</dbReference>
<feature type="non-terminal residue" evidence="2">
    <location>
        <position position="184"/>
    </location>
</feature>
<gene>
    <name evidence="2" type="ORF">AFUS01_LOCUS31488</name>
</gene>
<feature type="compositionally biased region" description="Basic and acidic residues" evidence="1">
    <location>
        <begin position="174"/>
        <end position="184"/>
    </location>
</feature>
<evidence type="ECO:0000313" key="2">
    <source>
        <dbReference type="EMBL" id="CAG7821133.1"/>
    </source>
</evidence>
<dbReference type="EMBL" id="CAJVCH010501219">
    <property type="protein sequence ID" value="CAG7821133.1"/>
    <property type="molecule type" value="Genomic_DNA"/>
</dbReference>
<name>A0A8J2LEJ4_9HEXA</name>
<organism evidence="2 3">
    <name type="scientific">Allacma fusca</name>
    <dbReference type="NCBI Taxonomy" id="39272"/>
    <lineage>
        <taxon>Eukaryota</taxon>
        <taxon>Metazoa</taxon>
        <taxon>Ecdysozoa</taxon>
        <taxon>Arthropoda</taxon>
        <taxon>Hexapoda</taxon>
        <taxon>Collembola</taxon>
        <taxon>Symphypleona</taxon>
        <taxon>Sminthuridae</taxon>
        <taxon>Allacma</taxon>
    </lineage>
</organism>
<dbReference type="AlphaFoldDB" id="A0A8J2LEJ4"/>
<evidence type="ECO:0000256" key="1">
    <source>
        <dbReference type="SAM" id="MobiDB-lite"/>
    </source>
</evidence>
<feature type="compositionally biased region" description="Polar residues" evidence="1">
    <location>
        <begin position="86"/>
        <end position="117"/>
    </location>
</feature>
<accession>A0A8J2LEJ4</accession>
<sequence>TTAMPPTTDSNSMFKILFNTIKTFNDSPQYGESVEQTPIDEVISNESVERFVPHPAPTTSSPTPSSYLPTTTRTMTSTSPVLFTLPPNTSTLGQFNKKSTTTRFPERTSFSSEDTSATTYQQYDQTKQYSPPSVSSSEDLETTSEVSTTFKPPYNEEPSQEEDSLTKMLMDQIPPHRDNHDNFS</sequence>